<sequence length="260" mass="30111">MRLNVICGQLHFPVYADVLSDGDSQLTDTDSIGEHVTTFGALKEFIAETAQVDPKVMRIIHRVSMCNDLSLFHIACKWFFVGRTLVGNDSDSLEIFKFKRNDKLLVMGKVATIGEDEGWKVQLFGNLLTMKSRNYFLTFLTKLSECEKKNMPTLGKKYDQNEQDLAGLEKNYLEGPQCAEAIKKMERRLNQFTEDCLKQLEHIDGLEIVSERTSDEQAQKNREKRKELINGIQDLLNRNDKFVHRLKDYQYKVEHPEEKL</sequence>
<evidence type="ECO:0000313" key="2">
    <source>
        <dbReference type="Proteomes" id="UP000046393"/>
    </source>
</evidence>
<dbReference type="InterPro" id="IPR003103">
    <property type="entry name" value="BAG_domain"/>
</dbReference>
<dbReference type="Proteomes" id="UP000046393">
    <property type="component" value="Unplaced"/>
</dbReference>
<dbReference type="STRING" id="451379.A0A0N5AVL6"/>
<dbReference type="WBParaSite" id="SMUV_0000894001-mRNA-1">
    <property type="protein sequence ID" value="SMUV_0000894001-mRNA-1"/>
    <property type="gene ID" value="SMUV_0000894001"/>
</dbReference>
<dbReference type="Gene3D" id="1.20.58.120">
    <property type="entry name" value="BAG domain"/>
    <property type="match status" value="1"/>
</dbReference>
<feature type="domain" description="BAG" evidence="1">
    <location>
        <begin position="157"/>
        <end position="243"/>
    </location>
</feature>
<proteinExistence type="predicted"/>
<dbReference type="SUPFAM" id="SSF63491">
    <property type="entry name" value="BAG domain"/>
    <property type="match status" value="1"/>
</dbReference>
<dbReference type="SMART" id="SM00264">
    <property type="entry name" value="BAG"/>
    <property type="match status" value="1"/>
</dbReference>
<dbReference type="Pfam" id="PF02179">
    <property type="entry name" value="BAG"/>
    <property type="match status" value="1"/>
</dbReference>
<protein>
    <submittedName>
        <fullName evidence="3">BAG domain-containing protein</fullName>
    </submittedName>
</protein>
<name>A0A0N5AVL6_9BILA</name>
<organism evidence="2 3">
    <name type="scientific">Syphacia muris</name>
    <dbReference type="NCBI Taxonomy" id="451379"/>
    <lineage>
        <taxon>Eukaryota</taxon>
        <taxon>Metazoa</taxon>
        <taxon>Ecdysozoa</taxon>
        <taxon>Nematoda</taxon>
        <taxon>Chromadorea</taxon>
        <taxon>Rhabditida</taxon>
        <taxon>Spirurina</taxon>
        <taxon>Oxyuridomorpha</taxon>
        <taxon>Oxyuroidea</taxon>
        <taxon>Oxyuridae</taxon>
        <taxon>Syphacia</taxon>
    </lineage>
</organism>
<evidence type="ECO:0000259" key="1">
    <source>
        <dbReference type="PROSITE" id="PS51035"/>
    </source>
</evidence>
<evidence type="ECO:0000313" key="3">
    <source>
        <dbReference type="WBParaSite" id="SMUV_0000894001-mRNA-1"/>
    </source>
</evidence>
<dbReference type="AlphaFoldDB" id="A0A0N5AVL6"/>
<dbReference type="InterPro" id="IPR036533">
    <property type="entry name" value="BAG_dom_sf"/>
</dbReference>
<reference evidence="3" key="1">
    <citation type="submission" date="2017-02" db="UniProtKB">
        <authorList>
            <consortium name="WormBaseParasite"/>
        </authorList>
    </citation>
    <scope>IDENTIFICATION</scope>
</reference>
<keyword evidence="2" id="KW-1185">Reference proteome</keyword>
<dbReference type="PROSITE" id="PS51035">
    <property type="entry name" value="BAG"/>
    <property type="match status" value="1"/>
</dbReference>
<accession>A0A0N5AVL6</accession>
<dbReference type="GO" id="GO:0051087">
    <property type="term" value="F:protein-folding chaperone binding"/>
    <property type="evidence" value="ECO:0007669"/>
    <property type="project" value="InterPro"/>
</dbReference>